<sequence>MELSDGEDLSDSEMIDVSVDFLKFKATNVIDNLKELIPFNMTDGYGRTLLHWASYEGKIKKVKFLVENAMQDLSLRDFSGFNALELAAKRGHSKVIDFLSEAGLECRVVDPNLRLNPDVSLLREGQIAAAIYADNLEELRLKFEGYVTNINGWFSLPEFYEYTLVGISCWQLSPKCLEWLISKGAMIKLENNDGSKPLDNCLEALLGAMPPESEEEFIQVNTGIECLIILLDRIKDYTPYLPRLRMLFARSRNAGKGSSTAGNDYEREVINKLIRMGLLISKYV</sequence>
<reference evidence="4" key="1">
    <citation type="submission" date="2021-09" db="EMBL/GenBank/DDBJ databases">
        <authorList>
            <consortium name="AG Swart"/>
            <person name="Singh M."/>
            <person name="Singh A."/>
            <person name="Seah K."/>
            <person name="Emmerich C."/>
        </authorList>
    </citation>
    <scope>NUCLEOTIDE SEQUENCE</scope>
    <source>
        <strain evidence="4">ATCC30299</strain>
    </source>
</reference>
<comment type="caution">
    <text evidence="4">The sequence shown here is derived from an EMBL/GenBank/DDBJ whole genome shotgun (WGS) entry which is preliminary data.</text>
</comment>
<dbReference type="SUPFAM" id="SSF48403">
    <property type="entry name" value="Ankyrin repeat"/>
    <property type="match status" value="1"/>
</dbReference>
<proteinExistence type="predicted"/>
<dbReference type="PANTHER" id="PTHR24198:SF165">
    <property type="entry name" value="ANKYRIN REPEAT-CONTAINING PROTEIN-RELATED"/>
    <property type="match status" value="1"/>
</dbReference>
<gene>
    <name evidence="4" type="ORF">BSTOLATCC_MIC3813</name>
</gene>
<dbReference type="Gene3D" id="1.25.40.20">
    <property type="entry name" value="Ankyrin repeat-containing domain"/>
    <property type="match status" value="1"/>
</dbReference>
<dbReference type="Proteomes" id="UP001162131">
    <property type="component" value="Unassembled WGS sequence"/>
</dbReference>
<name>A0AAU9I8V3_9CILI</name>
<dbReference type="AlphaFoldDB" id="A0AAU9I8V3"/>
<feature type="repeat" description="ANK" evidence="3">
    <location>
        <begin position="79"/>
        <end position="111"/>
    </location>
</feature>
<evidence type="ECO:0000313" key="5">
    <source>
        <dbReference type="Proteomes" id="UP001162131"/>
    </source>
</evidence>
<dbReference type="PANTHER" id="PTHR24198">
    <property type="entry name" value="ANKYRIN REPEAT AND PROTEIN KINASE DOMAIN-CONTAINING PROTEIN"/>
    <property type="match status" value="1"/>
</dbReference>
<organism evidence="4 5">
    <name type="scientific">Blepharisma stoltei</name>
    <dbReference type="NCBI Taxonomy" id="1481888"/>
    <lineage>
        <taxon>Eukaryota</taxon>
        <taxon>Sar</taxon>
        <taxon>Alveolata</taxon>
        <taxon>Ciliophora</taxon>
        <taxon>Postciliodesmatophora</taxon>
        <taxon>Heterotrichea</taxon>
        <taxon>Heterotrichida</taxon>
        <taxon>Blepharismidae</taxon>
        <taxon>Blepharisma</taxon>
    </lineage>
</organism>
<dbReference type="EMBL" id="CAJZBQ010000004">
    <property type="protein sequence ID" value="CAG9311524.1"/>
    <property type="molecule type" value="Genomic_DNA"/>
</dbReference>
<evidence type="ECO:0000256" key="1">
    <source>
        <dbReference type="ARBA" id="ARBA00022737"/>
    </source>
</evidence>
<evidence type="ECO:0000313" key="4">
    <source>
        <dbReference type="EMBL" id="CAG9311524.1"/>
    </source>
</evidence>
<dbReference type="Pfam" id="PF12796">
    <property type="entry name" value="Ank_2"/>
    <property type="match status" value="1"/>
</dbReference>
<accession>A0AAU9I8V3</accession>
<dbReference type="SMART" id="SM00248">
    <property type="entry name" value="ANK"/>
    <property type="match status" value="3"/>
</dbReference>
<keyword evidence="2 3" id="KW-0040">ANK repeat</keyword>
<evidence type="ECO:0000256" key="3">
    <source>
        <dbReference type="PROSITE-ProRule" id="PRU00023"/>
    </source>
</evidence>
<evidence type="ECO:0000256" key="2">
    <source>
        <dbReference type="ARBA" id="ARBA00023043"/>
    </source>
</evidence>
<dbReference type="InterPro" id="IPR002110">
    <property type="entry name" value="Ankyrin_rpt"/>
</dbReference>
<protein>
    <submittedName>
        <fullName evidence="4">Uncharacterized protein</fullName>
    </submittedName>
</protein>
<keyword evidence="1" id="KW-0677">Repeat</keyword>
<keyword evidence="5" id="KW-1185">Reference proteome</keyword>
<dbReference type="InterPro" id="IPR036770">
    <property type="entry name" value="Ankyrin_rpt-contain_sf"/>
</dbReference>
<dbReference type="PROSITE" id="PS50088">
    <property type="entry name" value="ANK_REPEAT"/>
    <property type="match status" value="1"/>
</dbReference>